<accession>A0A3N6NM04</accession>
<sequence>MYLISCNIENTGRKVIKNEEITFDFIHTNVGILEQFSDPPLNDNSMGMDEIKIEDIKQSEVKKKVFFQRNFTEK</sequence>
<reference evidence="1 2" key="1">
    <citation type="journal article" date="2018" name="ACS Chem. Biol.">
        <title>Ketoreductase domain dysfunction expands chemodiversity: malyngamide biosynthesis in the cyanobacterium Okeania hirsuta.</title>
        <authorList>
            <person name="Moss N.A."/>
            <person name="Leao T."/>
            <person name="Rankin M."/>
            <person name="McCullough T.M."/>
            <person name="Qu P."/>
            <person name="Korobeynikov A."/>
            <person name="Smith J.L."/>
            <person name="Gerwick L."/>
            <person name="Gerwick W.H."/>
        </authorList>
    </citation>
    <scope>NUCLEOTIDE SEQUENCE [LARGE SCALE GENOMIC DNA]</scope>
    <source>
        <strain evidence="1 2">PAB10Feb10-1</strain>
    </source>
</reference>
<dbReference type="Proteomes" id="UP000269154">
    <property type="component" value="Unassembled WGS sequence"/>
</dbReference>
<dbReference type="RefSeq" id="WP_124145379.1">
    <property type="nucleotide sequence ID" value="NZ_CAWOKI010000082.1"/>
</dbReference>
<keyword evidence="2" id="KW-1185">Reference proteome</keyword>
<evidence type="ECO:0000313" key="2">
    <source>
        <dbReference type="Proteomes" id="UP000269154"/>
    </source>
</evidence>
<gene>
    <name evidence="1" type="ORF">D5R40_06100</name>
</gene>
<dbReference type="AlphaFoldDB" id="A0A3N6NM04"/>
<dbReference type="OrthoDB" id="4211773at2"/>
<proteinExistence type="predicted"/>
<protein>
    <submittedName>
        <fullName evidence="1">Uncharacterized protein</fullName>
    </submittedName>
</protein>
<organism evidence="1 2">
    <name type="scientific">Okeania hirsuta</name>
    <dbReference type="NCBI Taxonomy" id="1458930"/>
    <lineage>
        <taxon>Bacteria</taxon>
        <taxon>Bacillati</taxon>
        <taxon>Cyanobacteriota</taxon>
        <taxon>Cyanophyceae</taxon>
        <taxon>Oscillatoriophycideae</taxon>
        <taxon>Oscillatoriales</taxon>
        <taxon>Microcoleaceae</taxon>
        <taxon>Okeania</taxon>
    </lineage>
</organism>
<dbReference type="EMBL" id="RCBY01000021">
    <property type="protein sequence ID" value="RQH50934.1"/>
    <property type="molecule type" value="Genomic_DNA"/>
</dbReference>
<comment type="caution">
    <text evidence="1">The sequence shown here is derived from an EMBL/GenBank/DDBJ whole genome shotgun (WGS) entry which is preliminary data.</text>
</comment>
<evidence type="ECO:0000313" key="1">
    <source>
        <dbReference type="EMBL" id="RQH50934.1"/>
    </source>
</evidence>
<name>A0A3N6NM04_9CYAN</name>